<keyword evidence="3" id="KW-1185">Reference proteome</keyword>
<dbReference type="GO" id="GO:0016298">
    <property type="term" value="F:lipase activity"/>
    <property type="evidence" value="ECO:0007669"/>
    <property type="project" value="InterPro"/>
</dbReference>
<proteinExistence type="predicted"/>
<gene>
    <name evidence="2" type="ORF">KGM_206592A</name>
</gene>
<organism evidence="2 3">
    <name type="scientific">Danaus plexippus plexippus</name>
    <dbReference type="NCBI Taxonomy" id="278856"/>
    <lineage>
        <taxon>Eukaryota</taxon>
        <taxon>Metazoa</taxon>
        <taxon>Ecdysozoa</taxon>
        <taxon>Arthropoda</taxon>
        <taxon>Hexapoda</taxon>
        <taxon>Insecta</taxon>
        <taxon>Pterygota</taxon>
        <taxon>Neoptera</taxon>
        <taxon>Endopterygota</taxon>
        <taxon>Lepidoptera</taxon>
        <taxon>Glossata</taxon>
        <taxon>Ditrysia</taxon>
        <taxon>Papilionoidea</taxon>
        <taxon>Nymphalidae</taxon>
        <taxon>Danainae</taxon>
        <taxon>Danaini</taxon>
        <taxon>Danaina</taxon>
        <taxon>Danaus</taxon>
        <taxon>Danaus</taxon>
    </lineage>
</organism>
<evidence type="ECO:0000313" key="3">
    <source>
        <dbReference type="Proteomes" id="UP000007151"/>
    </source>
</evidence>
<feature type="non-terminal residue" evidence="2">
    <location>
        <position position="76"/>
    </location>
</feature>
<reference evidence="2 3" key="1">
    <citation type="journal article" date="2011" name="Cell">
        <title>The monarch butterfly genome yields insights into long-distance migration.</title>
        <authorList>
            <person name="Zhan S."/>
            <person name="Merlin C."/>
            <person name="Boore J.L."/>
            <person name="Reppert S.M."/>
        </authorList>
    </citation>
    <scope>NUCLEOTIDE SEQUENCE [LARGE SCALE GENOMIC DNA]</scope>
    <source>
        <strain evidence="2">F-2</strain>
    </source>
</reference>
<dbReference type="Pfam" id="PF06350">
    <property type="entry name" value="HSL_N"/>
    <property type="match status" value="1"/>
</dbReference>
<dbReference type="InParanoid" id="A0A212F2E7"/>
<accession>A0A212F2E7</accession>
<name>A0A212F2E7_DANPL</name>
<dbReference type="EMBL" id="AGBW02010756">
    <property type="protein sequence ID" value="OWR47891.1"/>
    <property type="molecule type" value="Genomic_DNA"/>
</dbReference>
<protein>
    <submittedName>
        <fullName evidence="2">Hormone-sensitive lipase</fullName>
    </submittedName>
</protein>
<dbReference type="STRING" id="278856.A0A212F2E7"/>
<dbReference type="Proteomes" id="UP000007151">
    <property type="component" value="Unassembled WGS sequence"/>
</dbReference>
<dbReference type="GO" id="GO:0008203">
    <property type="term" value="P:cholesterol metabolic process"/>
    <property type="evidence" value="ECO:0007669"/>
    <property type="project" value="InterPro"/>
</dbReference>
<dbReference type="AlphaFoldDB" id="A0A212F2E7"/>
<sequence>MEFAEPPAKASLCCEDTPEGSPPTYAMYEALKESCQNNASYFQPDDSENGQRLYQGFMTLIDHIDTVWPLVDHVRK</sequence>
<evidence type="ECO:0000259" key="1">
    <source>
        <dbReference type="Pfam" id="PF06350"/>
    </source>
</evidence>
<dbReference type="KEGG" id="dpl:KGM_206592A"/>
<dbReference type="GO" id="GO:0016042">
    <property type="term" value="P:lipid catabolic process"/>
    <property type="evidence" value="ECO:0007669"/>
    <property type="project" value="InterPro"/>
</dbReference>
<comment type="caution">
    <text evidence="2">The sequence shown here is derived from an EMBL/GenBank/DDBJ whole genome shotgun (WGS) entry which is preliminary data.</text>
</comment>
<evidence type="ECO:0000313" key="2">
    <source>
        <dbReference type="EMBL" id="OWR47891.1"/>
    </source>
</evidence>
<dbReference type="InterPro" id="IPR010468">
    <property type="entry name" value="HSL_N"/>
</dbReference>
<feature type="domain" description="Hormone-sensitive lipase N-terminal" evidence="1">
    <location>
        <begin position="27"/>
        <end position="75"/>
    </location>
</feature>